<dbReference type="SMART" id="SM00468">
    <property type="entry name" value="PreSET"/>
    <property type="match status" value="1"/>
</dbReference>
<dbReference type="Pfam" id="PF00856">
    <property type="entry name" value="SET"/>
    <property type="match status" value="1"/>
</dbReference>
<feature type="binding site" evidence="13">
    <location>
        <position position="296"/>
    </location>
    <ligand>
        <name>Zn(2+)</name>
        <dbReference type="ChEBI" id="CHEBI:29105"/>
        <label>2</label>
    </ligand>
</feature>
<feature type="binding site" evidence="13">
    <location>
        <position position="268"/>
    </location>
    <ligand>
        <name>Zn(2+)</name>
        <dbReference type="ChEBI" id="CHEBI:29105"/>
        <label>1</label>
    </ligand>
</feature>
<dbReference type="AlphaFoldDB" id="A0A1D2N1T9"/>
<dbReference type="GO" id="GO:0008270">
    <property type="term" value="F:zinc ion binding"/>
    <property type="evidence" value="ECO:0007669"/>
    <property type="project" value="UniProtKB-UniRule"/>
</dbReference>
<feature type="domain" description="SET" evidence="16">
    <location>
        <begin position="318"/>
        <end position="475"/>
    </location>
</feature>
<feature type="binding site" evidence="13">
    <location>
        <position position="252"/>
    </location>
    <ligand>
        <name>Zn(2+)</name>
        <dbReference type="ChEBI" id="CHEBI:29105"/>
        <label>2</label>
    </ligand>
</feature>
<dbReference type="InterPro" id="IPR007728">
    <property type="entry name" value="Pre-SET_dom"/>
</dbReference>
<dbReference type="InterPro" id="IPR000953">
    <property type="entry name" value="Chromo/chromo_shadow_dom"/>
</dbReference>
<feature type="domain" description="Pre-SET" evidence="17">
    <location>
        <begin position="250"/>
        <end position="314"/>
    </location>
</feature>
<dbReference type="Pfam" id="PF00385">
    <property type="entry name" value="Chromo"/>
    <property type="match status" value="1"/>
</dbReference>
<dbReference type="PROSITE" id="PS50867">
    <property type="entry name" value="PRE_SET"/>
    <property type="match status" value="1"/>
</dbReference>
<dbReference type="PIRSF" id="PIRSF009343">
    <property type="entry name" value="SUV39_SET"/>
    <property type="match status" value="1"/>
</dbReference>
<dbReference type="PANTHER" id="PTHR46223">
    <property type="entry name" value="HISTONE-LYSINE N-METHYLTRANSFERASE SUV39H"/>
    <property type="match status" value="1"/>
</dbReference>
<keyword evidence="9 12" id="KW-0156">Chromatin regulator</keyword>
<gene>
    <name evidence="18" type="ORF">Ocin01_07410</name>
</gene>
<dbReference type="PANTHER" id="PTHR46223:SF4">
    <property type="entry name" value="HISTONE-LYSINE N-METHYLTRANSFERASE-RELATED"/>
    <property type="match status" value="1"/>
</dbReference>
<accession>A0A1D2N1T9</accession>
<feature type="binding site" evidence="13">
    <location>
        <position position="302"/>
    </location>
    <ligand>
        <name>Zn(2+)</name>
        <dbReference type="ChEBI" id="CHEBI:29105"/>
        <label>3</label>
    </ligand>
</feature>
<dbReference type="STRING" id="48709.A0A1D2N1T9"/>
<feature type="region of interest" description="Disordered" evidence="14">
    <location>
        <begin position="481"/>
        <end position="500"/>
    </location>
</feature>
<feature type="binding site" evidence="13">
    <location>
        <position position="252"/>
    </location>
    <ligand>
        <name>Zn(2+)</name>
        <dbReference type="ChEBI" id="CHEBI:29105"/>
        <label>1</label>
    </ligand>
</feature>
<comment type="caution">
    <text evidence="18">The sequence shown here is derived from an EMBL/GenBank/DDBJ whole genome shotgun (WGS) entry which is preliminary data.</text>
</comment>
<evidence type="ECO:0000256" key="3">
    <source>
        <dbReference type="ARBA" id="ARBA00022454"/>
    </source>
</evidence>
<keyword evidence="8 12" id="KW-0862">Zinc</keyword>
<dbReference type="OrthoDB" id="1045173at2759"/>
<organism evidence="18 19">
    <name type="scientific">Orchesella cincta</name>
    <name type="common">Springtail</name>
    <name type="synonym">Podura cincta</name>
    <dbReference type="NCBI Taxonomy" id="48709"/>
    <lineage>
        <taxon>Eukaryota</taxon>
        <taxon>Metazoa</taxon>
        <taxon>Ecdysozoa</taxon>
        <taxon>Arthropoda</taxon>
        <taxon>Hexapoda</taxon>
        <taxon>Collembola</taxon>
        <taxon>Entomobryomorpha</taxon>
        <taxon>Entomobryoidea</taxon>
        <taxon>Orchesellidae</taxon>
        <taxon>Orchesellinae</taxon>
        <taxon>Orchesella</taxon>
    </lineage>
</organism>
<evidence type="ECO:0000256" key="10">
    <source>
        <dbReference type="ARBA" id="ARBA00023242"/>
    </source>
</evidence>
<evidence type="ECO:0000313" key="18">
    <source>
        <dbReference type="EMBL" id="ODM99256.1"/>
    </source>
</evidence>
<dbReference type="GO" id="GO:0140949">
    <property type="term" value="F:histone H3K9 trimethyltransferase activity"/>
    <property type="evidence" value="ECO:0007669"/>
    <property type="project" value="UniProtKB-EC"/>
</dbReference>
<dbReference type="GO" id="GO:0032259">
    <property type="term" value="P:methylation"/>
    <property type="evidence" value="ECO:0007669"/>
    <property type="project" value="UniProtKB-KW"/>
</dbReference>
<dbReference type="InterPro" id="IPR001214">
    <property type="entry name" value="SET_dom"/>
</dbReference>
<dbReference type="CDD" id="cd10542">
    <property type="entry name" value="SET_SUV39H"/>
    <property type="match status" value="1"/>
</dbReference>
<feature type="binding site" evidence="13">
    <location>
        <position position="300"/>
    </location>
    <ligand>
        <name>Zn(2+)</name>
        <dbReference type="ChEBI" id="CHEBI:29105"/>
        <label>2</label>
    </ligand>
</feature>
<comment type="subcellular location">
    <subcellularLocation>
        <location evidence="2">Chromosome</location>
        <location evidence="2">Centromere</location>
    </subcellularLocation>
    <subcellularLocation>
        <location evidence="1 12">Nucleus</location>
    </subcellularLocation>
</comment>
<feature type="binding site" evidence="13">
    <location>
        <position position="435"/>
    </location>
    <ligand>
        <name>Zn(2+)</name>
        <dbReference type="ChEBI" id="CHEBI:29105"/>
        <label>4</label>
    </ligand>
</feature>
<sequence>MSNVGLFLFRPHETSSTESLAGSESLEVPEGEWEIEEIVDFEWDNSGGRYQMKWKDWDAEFNTWEFRSNLLHCDEELLRFYRKRKEEARAALENSKYVELPTKKLVSDVPPDPRPFDVRVQEFYDVSGRLAEEDILNEFQQQTLKCLHAKPRWRLGKVNKFIEDAVDGKLSDDEVKALKNELLLIEVDTKRKSLLTEIKKWENHINMITGGRPKITIENEVDTSGPPIEFEFVNENVFANDVSIPTDSPLGCDCETDRTSCFGRKSKCCAMKSGYQFAYTKCRRVKLSQGNPIYECNSKCSCGPECLNRVVQDGKSDHKLCIFRTSNGRGWGLKTLKVETRSIEWCCLLVYSDLILQTIFGYLFLILQLIKRGTFVTLYVGEVIQSDEAERRGKDYDEAGCTYLFDLDFIDQDNYPYSVDSTKYGNVARFINHSCSPNLGVYAVYVDCINPNLPKLAMFAVRDIRRNEELTFDYDLQLSESKSQSEEEHEKEKVEKETPARKNTKCFCGALV</sequence>
<dbReference type="GO" id="GO:0000775">
    <property type="term" value="C:chromosome, centromeric region"/>
    <property type="evidence" value="ECO:0007669"/>
    <property type="project" value="UniProtKB-SubCell"/>
</dbReference>
<dbReference type="Gene3D" id="2.170.270.10">
    <property type="entry name" value="SET domain"/>
    <property type="match status" value="1"/>
</dbReference>
<evidence type="ECO:0000313" key="19">
    <source>
        <dbReference type="Proteomes" id="UP000094527"/>
    </source>
</evidence>
<evidence type="ECO:0000256" key="7">
    <source>
        <dbReference type="ARBA" id="ARBA00022723"/>
    </source>
</evidence>
<keyword evidence="10 12" id="KW-0539">Nucleus</keyword>
<evidence type="ECO:0000256" key="9">
    <source>
        <dbReference type="ARBA" id="ARBA00022853"/>
    </source>
</evidence>
<dbReference type="GO" id="GO:0005634">
    <property type="term" value="C:nucleus"/>
    <property type="evidence" value="ECO:0007669"/>
    <property type="project" value="UniProtKB-SubCell"/>
</dbReference>
<keyword evidence="3" id="KW-0158">Chromosome</keyword>
<dbReference type="EC" id="2.1.1.355" evidence="12"/>
<keyword evidence="19" id="KW-1185">Reference proteome</keyword>
<keyword evidence="11" id="KW-0137">Centromere</keyword>
<dbReference type="Gene3D" id="2.40.50.40">
    <property type="match status" value="1"/>
</dbReference>
<proteinExistence type="inferred from homology"/>
<evidence type="ECO:0000256" key="5">
    <source>
        <dbReference type="ARBA" id="ARBA00022679"/>
    </source>
</evidence>
<dbReference type="SMART" id="SM00317">
    <property type="entry name" value="SET"/>
    <property type="match status" value="1"/>
</dbReference>
<dbReference type="InterPro" id="IPR050973">
    <property type="entry name" value="H3K9_Histone-Lys_N-MTase"/>
</dbReference>
<evidence type="ECO:0000256" key="14">
    <source>
        <dbReference type="SAM" id="MobiDB-lite"/>
    </source>
</evidence>
<keyword evidence="6 12" id="KW-0949">S-adenosyl-L-methionine</keyword>
<evidence type="ECO:0000256" key="13">
    <source>
        <dbReference type="PIRSR" id="PIRSR009343-2"/>
    </source>
</evidence>
<evidence type="ECO:0000256" key="12">
    <source>
        <dbReference type="PIRNR" id="PIRNR009343"/>
    </source>
</evidence>
<feature type="domain" description="Chromo" evidence="15">
    <location>
        <begin position="33"/>
        <end position="92"/>
    </location>
</feature>
<dbReference type="EMBL" id="LJIJ01000290">
    <property type="protein sequence ID" value="ODM99256.1"/>
    <property type="molecule type" value="Genomic_DNA"/>
</dbReference>
<evidence type="ECO:0000259" key="16">
    <source>
        <dbReference type="PROSITE" id="PS50280"/>
    </source>
</evidence>
<name>A0A1D2N1T9_ORCCI</name>
<feature type="binding site" evidence="13">
    <location>
        <position position="306"/>
    </location>
    <ligand>
        <name>Zn(2+)</name>
        <dbReference type="ChEBI" id="CHEBI:29105"/>
        <label>3</label>
    </ligand>
</feature>
<feature type="compositionally biased region" description="Basic and acidic residues" evidence="14">
    <location>
        <begin position="483"/>
        <end position="500"/>
    </location>
</feature>
<keyword evidence="7 12" id="KW-0479">Metal-binding</keyword>
<evidence type="ECO:0000256" key="4">
    <source>
        <dbReference type="ARBA" id="ARBA00022603"/>
    </source>
</evidence>
<feature type="binding site" evidence="13">
    <location>
        <position position="296"/>
    </location>
    <ligand>
        <name>Zn(2+)</name>
        <dbReference type="ChEBI" id="CHEBI:29105"/>
        <label>3</label>
    </ligand>
</feature>
<feature type="binding site" evidence="13">
    <location>
        <position position="269"/>
    </location>
    <ligand>
        <name>Zn(2+)</name>
        <dbReference type="ChEBI" id="CHEBI:29105"/>
        <label>2</label>
    </ligand>
</feature>
<dbReference type="InterPro" id="IPR046341">
    <property type="entry name" value="SET_dom_sf"/>
</dbReference>
<dbReference type="PROSITE" id="PS50280">
    <property type="entry name" value="SET"/>
    <property type="match status" value="1"/>
</dbReference>
<evidence type="ECO:0000256" key="1">
    <source>
        <dbReference type="ARBA" id="ARBA00004123"/>
    </source>
</evidence>
<keyword evidence="5 12" id="KW-0808">Transferase</keyword>
<comment type="catalytic activity">
    <reaction evidence="12">
        <text>L-lysyl(9)-[histone H3] + 3 S-adenosyl-L-methionine = N(6),N(6),N(6)-trimethyl-L-lysyl(9)-[histone H3] + 3 S-adenosyl-L-homocysteine + 3 H(+)</text>
        <dbReference type="Rhea" id="RHEA:60276"/>
        <dbReference type="Rhea" id="RHEA-COMP:15538"/>
        <dbReference type="Rhea" id="RHEA-COMP:15546"/>
        <dbReference type="ChEBI" id="CHEBI:15378"/>
        <dbReference type="ChEBI" id="CHEBI:29969"/>
        <dbReference type="ChEBI" id="CHEBI:57856"/>
        <dbReference type="ChEBI" id="CHEBI:59789"/>
        <dbReference type="ChEBI" id="CHEBI:61961"/>
        <dbReference type="EC" id="2.1.1.355"/>
    </reaction>
</comment>
<dbReference type="InterPro" id="IPR011381">
    <property type="entry name" value="H3-K9_MeTrfase_SUV39H1/2-like"/>
</dbReference>
<dbReference type="InterPro" id="IPR016197">
    <property type="entry name" value="Chromo-like_dom_sf"/>
</dbReference>
<dbReference type="InterPro" id="IPR023780">
    <property type="entry name" value="Chromo_domain"/>
</dbReference>
<dbReference type="Pfam" id="PF05033">
    <property type="entry name" value="Pre-SET"/>
    <property type="match status" value="1"/>
</dbReference>
<comment type="similarity">
    <text evidence="12">Belongs to the class V-like SAM-binding methyltransferase superfamily. Histone-lysine methyltransferase family. Suvar3-9 subfamily.</text>
</comment>
<dbReference type="SUPFAM" id="SSF82199">
    <property type="entry name" value="SET domain"/>
    <property type="match status" value="2"/>
</dbReference>
<dbReference type="SMART" id="SM00298">
    <property type="entry name" value="CHROMO"/>
    <property type="match status" value="1"/>
</dbReference>
<dbReference type="Proteomes" id="UP000094527">
    <property type="component" value="Unassembled WGS sequence"/>
</dbReference>
<evidence type="ECO:0000259" key="15">
    <source>
        <dbReference type="PROSITE" id="PS50013"/>
    </source>
</evidence>
<dbReference type="SUPFAM" id="SSF54160">
    <property type="entry name" value="Chromo domain-like"/>
    <property type="match status" value="1"/>
</dbReference>
<dbReference type="CDD" id="cd00024">
    <property type="entry name" value="CD_CSD"/>
    <property type="match status" value="1"/>
</dbReference>
<dbReference type="PROSITE" id="PS50013">
    <property type="entry name" value="CHROMO_2"/>
    <property type="match status" value="1"/>
</dbReference>
<evidence type="ECO:0000256" key="2">
    <source>
        <dbReference type="ARBA" id="ARBA00004584"/>
    </source>
</evidence>
<evidence type="ECO:0000256" key="8">
    <source>
        <dbReference type="ARBA" id="ARBA00022833"/>
    </source>
</evidence>
<evidence type="ECO:0000256" key="6">
    <source>
        <dbReference type="ARBA" id="ARBA00022691"/>
    </source>
</evidence>
<evidence type="ECO:0000256" key="11">
    <source>
        <dbReference type="ARBA" id="ARBA00023328"/>
    </source>
</evidence>
<evidence type="ECO:0000259" key="17">
    <source>
        <dbReference type="PROSITE" id="PS50867"/>
    </source>
</evidence>
<feature type="binding site" evidence="13">
    <location>
        <position position="254"/>
    </location>
    <ligand>
        <name>Zn(2+)</name>
        <dbReference type="ChEBI" id="CHEBI:29105"/>
        <label>1</label>
    </ligand>
</feature>
<keyword evidence="4 12" id="KW-0489">Methyltransferase</keyword>
<protein>
    <recommendedName>
        <fullName evidence="12">Histone-lysine N-methyltransferase</fullName>
        <ecNumber evidence="12">2.1.1.355</ecNumber>
    </recommendedName>
</protein>
<reference evidence="18 19" key="1">
    <citation type="journal article" date="2016" name="Genome Biol. Evol.">
        <title>Gene Family Evolution Reflects Adaptation to Soil Environmental Stressors in the Genome of the Collembolan Orchesella cincta.</title>
        <authorList>
            <person name="Faddeeva-Vakhrusheva A."/>
            <person name="Derks M.F."/>
            <person name="Anvar S.Y."/>
            <person name="Agamennone V."/>
            <person name="Suring W."/>
            <person name="Smit S."/>
            <person name="van Straalen N.M."/>
            <person name="Roelofs D."/>
        </authorList>
    </citation>
    <scope>NUCLEOTIDE SEQUENCE [LARGE SCALE GENOMIC DNA]</scope>
    <source>
        <tissue evidence="18">Mixed pool</tissue>
    </source>
</reference>